<dbReference type="InterPro" id="IPR040911">
    <property type="entry name" value="Exostosin_GT47"/>
</dbReference>
<feature type="compositionally biased region" description="Low complexity" evidence="2">
    <location>
        <begin position="39"/>
        <end position="55"/>
    </location>
</feature>
<feature type="transmembrane region" description="Helical" evidence="3">
    <location>
        <begin position="415"/>
        <end position="437"/>
    </location>
</feature>
<evidence type="ECO:0000256" key="2">
    <source>
        <dbReference type="SAM" id="MobiDB-lite"/>
    </source>
</evidence>
<evidence type="ECO:0000313" key="5">
    <source>
        <dbReference type="EMBL" id="CAJ1386068.1"/>
    </source>
</evidence>
<evidence type="ECO:0000313" key="6">
    <source>
        <dbReference type="Proteomes" id="UP001178507"/>
    </source>
</evidence>
<dbReference type="Pfam" id="PF03016">
    <property type="entry name" value="Exostosin_GT47"/>
    <property type="match status" value="1"/>
</dbReference>
<dbReference type="AlphaFoldDB" id="A0AA36IE51"/>
<keyword evidence="3" id="KW-0472">Membrane</keyword>
<feature type="domain" description="Exostosin GT47" evidence="4">
    <location>
        <begin position="172"/>
        <end position="459"/>
    </location>
</feature>
<gene>
    <name evidence="5" type="ORF">EVOR1521_LOCUS12524</name>
</gene>
<accession>A0AA36IE51</accession>
<evidence type="ECO:0000256" key="1">
    <source>
        <dbReference type="ARBA" id="ARBA00010271"/>
    </source>
</evidence>
<sequence length="509" mass="58268">MSCKWRAAALCALLVPQIFLLQTGILRDLKLQLSFAEQAEPQQDIPDPAPQDIPESLQQDVPDSPQEEEDEDAVPEDLSLLLAGEGKTSFEEEESGEANAPEATPAWPTEAVPEVRTSTTQAFCRCAQLGGEQPPEGLRSFAQEELKNLLKEMRQKLRLFIYPINFHCGRFERRGNRGYWVEKNFYDRAKSSSMRVTDAAKATIYYIPTFTSCWRTYGRTRAAGSQNAAKNIRRMLEDLSLHYPYFKRYRGRRHIWVSVHDMGKTEPLACEEQDIQLPQEMCRDHLPNVLAINSSVLANTADTMEPRKFGVYGFNRAVDVSLVCNADSNLAQTSFKVSATNPRIWSVFFSGKWDKEYLDGLRWRAIRSIQSTHFRKPSMISTGQRPKAYLASLATSELCLAPRGSRVWSPRLFEMLWFGCIPVIVATGYLLPAACFIEWREIAIMVPEEDADKVGEIIRPFLEDKSRLDQMRKKIFQVRKHFMWQPKESHGDAFELAMLDVYLKQQRVC</sequence>
<organism evidence="5 6">
    <name type="scientific">Effrenium voratum</name>
    <dbReference type="NCBI Taxonomy" id="2562239"/>
    <lineage>
        <taxon>Eukaryota</taxon>
        <taxon>Sar</taxon>
        <taxon>Alveolata</taxon>
        <taxon>Dinophyceae</taxon>
        <taxon>Suessiales</taxon>
        <taxon>Symbiodiniaceae</taxon>
        <taxon>Effrenium</taxon>
    </lineage>
</organism>
<dbReference type="EMBL" id="CAUJNA010001325">
    <property type="protein sequence ID" value="CAJ1386068.1"/>
    <property type="molecule type" value="Genomic_DNA"/>
</dbReference>
<evidence type="ECO:0000256" key="3">
    <source>
        <dbReference type="SAM" id="Phobius"/>
    </source>
</evidence>
<feature type="compositionally biased region" description="Acidic residues" evidence="2">
    <location>
        <begin position="65"/>
        <end position="74"/>
    </location>
</feature>
<feature type="compositionally biased region" description="Low complexity" evidence="2">
    <location>
        <begin position="97"/>
        <end position="106"/>
    </location>
</feature>
<feature type="region of interest" description="Disordered" evidence="2">
    <location>
        <begin position="39"/>
        <end position="74"/>
    </location>
</feature>
<proteinExistence type="inferred from homology"/>
<keyword evidence="3" id="KW-0812">Transmembrane</keyword>
<keyword evidence="3" id="KW-1133">Transmembrane helix</keyword>
<dbReference type="GO" id="GO:0016757">
    <property type="term" value="F:glycosyltransferase activity"/>
    <property type="evidence" value="ECO:0007669"/>
    <property type="project" value="InterPro"/>
</dbReference>
<name>A0AA36IE51_9DINO</name>
<protein>
    <recommendedName>
        <fullName evidence="4">Exostosin GT47 domain-containing protein</fullName>
    </recommendedName>
</protein>
<feature type="region of interest" description="Disordered" evidence="2">
    <location>
        <begin position="87"/>
        <end position="106"/>
    </location>
</feature>
<keyword evidence="6" id="KW-1185">Reference proteome</keyword>
<evidence type="ECO:0000259" key="4">
    <source>
        <dbReference type="Pfam" id="PF03016"/>
    </source>
</evidence>
<dbReference type="PANTHER" id="PTHR11062">
    <property type="entry name" value="EXOSTOSIN HEPARAN SULFATE GLYCOSYLTRANSFERASE -RELATED"/>
    <property type="match status" value="1"/>
</dbReference>
<reference evidence="5" key="1">
    <citation type="submission" date="2023-08" db="EMBL/GenBank/DDBJ databases">
        <authorList>
            <person name="Chen Y."/>
            <person name="Shah S."/>
            <person name="Dougan E. K."/>
            <person name="Thang M."/>
            <person name="Chan C."/>
        </authorList>
    </citation>
    <scope>NUCLEOTIDE SEQUENCE</scope>
</reference>
<comment type="caution">
    <text evidence="5">The sequence shown here is derived from an EMBL/GenBank/DDBJ whole genome shotgun (WGS) entry which is preliminary data.</text>
</comment>
<dbReference type="InterPro" id="IPR004263">
    <property type="entry name" value="Exostosin"/>
</dbReference>
<comment type="similarity">
    <text evidence="1">Belongs to the glycosyltransferase 47 family.</text>
</comment>
<dbReference type="Proteomes" id="UP001178507">
    <property type="component" value="Unassembled WGS sequence"/>
</dbReference>